<dbReference type="PANTHER" id="PTHR43976:SF16">
    <property type="entry name" value="SHORT-CHAIN DEHYDROGENASE_REDUCTASE FAMILY PROTEIN"/>
    <property type="match status" value="1"/>
</dbReference>
<evidence type="ECO:0000313" key="6">
    <source>
        <dbReference type="Proteomes" id="UP001174694"/>
    </source>
</evidence>
<evidence type="ECO:0000256" key="1">
    <source>
        <dbReference type="ARBA" id="ARBA00006484"/>
    </source>
</evidence>
<dbReference type="PANTHER" id="PTHR43976">
    <property type="entry name" value="SHORT CHAIN DEHYDROGENASE"/>
    <property type="match status" value="1"/>
</dbReference>
<dbReference type="InterPro" id="IPR036291">
    <property type="entry name" value="NAD(P)-bd_dom_sf"/>
</dbReference>
<evidence type="ECO:0000313" key="5">
    <source>
        <dbReference type="EMBL" id="KAJ9157949.1"/>
    </source>
</evidence>
<dbReference type="EMBL" id="JANBVO010000001">
    <property type="protein sequence ID" value="KAJ9157949.1"/>
    <property type="molecule type" value="Genomic_DNA"/>
</dbReference>
<dbReference type="PROSITE" id="PS00061">
    <property type="entry name" value="ADH_SHORT"/>
    <property type="match status" value="1"/>
</dbReference>
<comment type="similarity">
    <text evidence="1 4">Belongs to the short-chain dehydrogenases/reductases (SDR) family.</text>
</comment>
<dbReference type="Proteomes" id="UP001174694">
    <property type="component" value="Unassembled WGS sequence"/>
</dbReference>
<dbReference type="SUPFAM" id="SSF51735">
    <property type="entry name" value="NAD(P)-binding Rossmann-fold domains"/>
    <property type="match status" value="1"/>
</dbReference>
<organism evidence="5 6">
    <name type="scientific">Pleurostoma richardsiae</name>
    <dbReference type="NCBI Taxonomy" id="41990"/>
    <lineage>
        <taxon>Eukaryota</taxon>
        <taxon>Fungi</taxon>
        <taxon>Dikarya</taxon>
        <taxon>Ascomycota</taxon>
        <taxon>Pezizomycotina</taxon>
        <taxon>Sordariomycetes</taxon>
        <taxon>Sordariomycetidae</taxon>
        <taxon>Calosphaeriales</taxon>
        <taxon>Pleurostomataceae</taxon>
        <taxon>Pleurostoma</taxon>
    </lineage>
</organism>
<keyword evidence="2" id="KW-0521">NADP</keyword>
<name>A0AA38S827_9PEZI</name>
<dbReference type="InterPro" id="IPR051911">
    <property type="entry name" value="SDR_oxidoreductase"/>
</dbReference>
<dbReference type="AlphaFoldDB" id="A0AA38S827"/>
<keyword evidence="3" id="KW-0560">Oxidoreductase</keyword>
<comment type="caution">
    <text evidence="5">The sequence shown here is derived from an EMBL/GenBank/DDBJ whole genome shotgun (WGS) entry which is preliminary data.</text>
</comment>
<protein>
    <submittedName>
        <fullName evidence="5">Oxidoreductase yusz</fullName>
    </submittedName>
</protein>
<evidence type="ECO:0000256" key="4">
    <source>
        <dbReference type="RuleBase" id="RU000363"/>
    </source>
</evidence>
<dbReference type="GO" id="GO:0016491">
    <property type="term" value="F:oxidoreductase activity"/>
    <property type="evidence" value="ECO:0007669"/>
    <property type="project" value="UniProtKB-KW"/>
</dbReference>
<keyword evidence="6" id="KW-1185">Reference proteome</keyword>
<evidence type="ECO:0000256" key="3">
    <source>
        <dbReference type="ARBA" id="ARBA00023002"/>
    </source>
</evidence>
<dbReference type="InterPro" id="IPR002347">
    <property type="entry name" value="SDR_fam"/>
</dbReference>
<dbReference type="Pfam" id="PF00106">
    <property type="entry name" value="adh_short"/>
    <property type="match status" value="1"/>
</dbReference>
<reference evidence="5" key="1">
    <citation type="submission" date="2022-07" db="EMBL/GenBank/DDBJ databases">
        <title>Fungi with potential for degradation of polypropylene.</title>
        <authorList>
            <person name="Gostincar C."/>
        </authorList>
    </citation>
    <scope>NUCLEOTIDE SEQUENCE</scope>
    <source>
        <strain evidence="5">EXF-13308</strain>
    </source>
</reference>
<proteinExistence type="inferred from homology"/>
<gene>
    <name evidence="5" type="ORF">NKR23_g190</name>
</gene>
<sequence>MSAPVWLITGVSNGLGRALGLRVLKAGHNVIGTVRSRTKAAEAVNEIESLKGKIIEIDLREPQSSIHQKLKAAESIFGRIDVLVNNAGFSVLGPIEGFTEKEAVNQMQTNFFGPLYAMQAVLPGMRARQSGTIVNVSSVGGMDALPTSGLYASSKFALEGLSESLAREVGEFGVSILIVEPGAFRTKFLNAMEPSDGRMSETYHGDTEVGRVMKKFEEMTGKQPGDPDKAVDRIFEVVAGEGPAGHLKGKLLRLPLGDDALQRIKTKVERVEKDLEASWDLASNLGFDSN</sequence>
<dbReference type="CDD" id="cd05374">
    <property type="entry name" value="17beta-HSD-like_SDR_c"/>
    <property type="match status" value="1"/>
</dbReference>
<dbReference type="InterPro" id="IPR020904">
    <property type="entry name" value="Sc_DH/Rdtase_CS"/>
</dbReference>
<dbReference type="PRINTS" id="PR00081">
    <property type="entry name" value="GDHRDH"/>
</dbReference>
<evidence type="ECO:0000256" key="2">
    <source>
        <dbReference type="ARBA" id="ARBA00022857"/>
    </source>
</evidence>
<accession>A0AA38S827</accession>
<dbReference type="Gene3D" id="3.40.50.720">
    <property type="entry name" value="NAD(P)-binding Rossmann-like Domain"/>
    <property type="match status" value="1"/>
</dbReference>
<dbReference type="PRINTS" id="PR00080">
    <property type="entry name" value="SDRFAMILY"/>
</dbReference>